<gene>
    <name evidence="11" type="ORF">C7C56_023400</name>
</gene>
<dbReference type="GO" id="GO:0016020">
    <property type="term" value="C:membrane"/>
    <property type="evidence" value="ECO:0007669"/>
    <property type="project" value="UniProtKB-SubCell"/>
</dbReference>
<dbReference type="PANTHER" id="PTHR24421">
    <property type="entry name" value="NITRATE/NITRITE SENSOR PROTEIN NARX-RELATED"/>
    <property type="match status" value="1"/>
</dbReference>
<comment type="caution">
    <text evidence="11">The sequence shown here is derived from an EMBL/GenBank/DDBJ whole genome shotgun (WGS) entry which is preliminary data.</text>
</comment>
<dbReference type="PROSITE" id="PS50839">
    <property type="entry name" value="CHASE"/>
    <property type="match status" value="1"/>
</dbReference>
<evidence type="ECO:0000256" key="1">
    <source>
        <dbReference type="ARBA" id="ARBA00004370"/>
    </source>
</evidence>
<dbReference type="GO" id="GO:0046983">
    <property type="term" value="F:protein dimerization activity"/>
    <property type="evidence" value="ECO:0007669"/>
    <property type="project" value="InterPro"/>
</dbReference>
<dbReference type="InterPro" id="IPR006189">
    <property type="entry name" value="CHASE_dom"/>
</dbReference>
<dbReference type="EMBL" id="PXWF02000303">
    <property type="protein sequence ID" value="PWF42061.1"/>
    <property type="molecule type" value="Genomic_DNA"/>
</dbReference>
<name>A0A2U2HEI9_9BURK</name>
<keyword evidence="5 8" id="KW-1133">Transmembrane helix</keyword>
<dbReference type="Pfam" id="PF07730">
    <property type="entry name" value="HisKA_3"/>
    <property type="match status" value="1"/>
</dbReference>
<feature type="transmembrane region" description="Helical" evidence="8">
    <location>
        <begin position="326"/>
        <end position="346"/>
    </location>
</feature>
<dbReference type="InterPro" id="IPR042240">
    <property type="entry name" value="CHASE_sf"/>
</dbReference>
<keyword evidence="4 11" id="KW-0418">Kinase</keyword>
<keyword evidence="2" id="KW-0808">Transferase</keyword>
<dbReference type="InterPro" id="IPR003594">
    <property type="entry name" value="HATPase_dom"/>
</dbReference>
<evidence type="ECO:0000259" key="10">
    <source>
        <dbReference type="PROSITE" id="PS50839"/>
    </source>
</evidence>
<keyword evidence="6" id="KW-0902">Two-component regulatory system</keyword>
<dbReference type="Proteomes" id="UP000241421">
    <property type="component" value="Unassembled WGS sequence"/>
</dbReference>
<sequence length="614" mass="67540">MKSLSVVRSGLWLGVALSLAVGLLFYFATSKSIESDSQERFVNHARNAQNTIRARIKSYTDVLRGAASLFSTSDPLTGPQFHAYVTGLSMERHFPAIETINFAQYVREADRPAFEKGQRAVLEAKGEPASSFQIFPAGRRADYAVIVFGEPEATHWKRTLGLDILAVGQATPVLTRSRDNGTLITSGRPIAAISKPMRAGLGMRLPIYRRGMPTNNVQERRAAYLGTLGIAFSVPKLVQGVLDEMPVGDVRLTLIDNGPGFDSSIPDHALGGRVLFDSDHAEGAASANRARAGRFTTTLPIDFSGRTWHATFNTGKDELYTGFDAYFPWLAMVAGFVSTMLLYALFHTLSSSRHRAIKMAKGMTRELRDSQAKLQLSHQNLRRLAAHAENIKEGERKRIAREIHDDLGQNLLALRIEADMLASRTRNHHPRLHARAHWTLLQIDVTIKSVRQIINDLRPNVLDLGLNAAVDWQVADFRRRTGIACELVENDHDIRVSDHVATALFRILQESLSNILRHAQASKVRVELRMDGERIAMTVNDNGVGLLASRRHKRASFGLVGIEERINILGGTFAIISGAGDGTTIAVSLPVGDDIGANPAGSFDQPAHEQVDAF</sequence>
<dbReference type="RefSeq" id="WP_106759767.1">
    <property type="nucleotide sequence ID" value="NZ_PXWF02000303.1"/>
</dbReference>
<dbReference type="GO" id="GO:0000155">
    <property type="term" value="F:phosphorelay sensor kinase activity"/>
    <property type="evidence" value="ECO:0007669"/>
    <property type="project" value="InterPro"/>
</dbReference>
<keyword evidence="12" id="KW-1185">Reference proteome</keyword>
<comment type="subcellular location">
    <subcellularLocation>
        <location evidence="1">Membrane</location>
    </subcellularLocation>
</comment>
<organism evidence="11 12">
    <name type="scientific">Massilia glaciei</name>
    <dbReference type="NCBI Taxonomy" id="1524097"/>
    <lineage>
        <taxon>Bacteria</taxon>
        <taxon>Pseudomonadati</taxon>
        <taxon>Pseudomonadota</taxon>
        <taxon>Betaproteobacteria</taxon>
        <taxon>Burkholderiales</taxon>
        <taxon>Oxalobacteraceae</taxon>
        <taxon>Telluria group</taxon>
        <taxon>Massilia</taxon>
    </lineage>
</organism>
<accession>A0A2U2HEI9</accession>
<dbReference type="Pfam" id="PF02518">
    <property type="entry name" value="HATPase_c"/>
    <property type="match status" value="1"/>
</dbReference>
<feature type="domain" description="CHASE" evidence="10">
    <location>
        <begin position="72"/>
        <end position="245"/>
    </location>
</feature>
<evidence type="ECO:0000256" key="7">
    <source>
        <dbReference type="ARBA" id="ARBA00023136"/>
    </source>
</evidence>
<dbReference type="AlphaFoldDB" id="A0A2U2HEI9"/>
<proteinExistence type="predicted"/>
<dbReference type="PROSITE" id="PS50109">
    <property type="entry name" value="HIS_KIN"/>
    <property type="match status" value="1"/>
</dbReference>
<evidence type="ECO:0000313" key="12">
    <source>
        <dbReference type="Proteomes" id="UP000241421"/>
    </source>
</evidence>
<dbReference type="InterPro" id="IPR005467">
    <property type="entry name" value="His_kinase_dom"/>
</dbReference>
<dbReference type="InterPro" id="IPR036890">
    <property type="entry name" value="HATPase_C_sf"/>
</dbReference>
<protein>
    <submittedName>
        <fullName evidence="11">Histidine kinase</fullName>
    </submittedName>
</protein>
<evidence type="ECO:0000259" key="9">
    <source>
        <dbReference type="PROSITE" id="PS50109"/>
    </source>
</evidence>
<dbReference type="InterPro" id="IPR050482">
    <property type="entry name" value="Sensor_HK_TwoCompSys"/>
</dbReference>
<evidence type="ECO:0000256" key="3">
    <source>
        <dbReference type="ARBA" id="ARBA00022692"/>
    </source>
</evidence>
<evidence type="ECO:0000313" key="11">
    <source>
        <dbReference type="EMBL" id="PWF42061.1"/>
    </source>
</evidence>
<dbReference type="Gene3D" id="3.30.450.350">
    <property type="entry name" value="CHASE domain"/>
    <property type="match status" value="1"/>
</dbReference>
<feature type="domain" description="Histidine kinase" evidence="9">
    <location>
        <begin position="504"/>
        <end position="593"/>
    </location>
</feature>
<dbReference type="CDD" id="cd16917">
    <property type="entry name" value="HATPase_UhpB-NarQ-NarX-like"/>
    <property type="match status" value="1"/>
</dbReference>
<dbReference type="Gene3D" id="1.20.5.1930">
    <property type="match status" value="1"/>
</dbReference>
<evidence type="ECO:0000256" key="6">
    <source>
        <dbReference type="ARBA" id="ARBA00023012"/>
    </source>
</evidence>
<dbReference type="SMART" id="SM00387">
    <property type="entry name" value="HATPase_c"/>
    <property type="match status" value="1"/>
</dbReference>
<evidence type="ECO:0000256" key="4">
    <source>
        <dbReference type="ARBA" id="ARBA00022777"/>
    </source>
</evidence>
<dbReference type="Gene3D" id="3.30.565.10">
    <property type="entry name" value="Histidine kinase-like ATPase, C-terminal domain"/>
    <property type="match status" value="1"/>
</dbReference>
<evidence type="ECO:0000256" key="8">
    <source>
        <dbReference type="SAM" id="Phobius"/>
    </source>
</evidence>
<reference evidence="11 12" key="1">
    <citation type="submission" date="2018-04" db="EMBL/GenBank/DDBJ databases">
        <title>Massilia violaceinigra sp. nov., a novel purple-pigmented bacterium isolated from Tianshan glacier, Xinjiang, China.</title>
        <authorList>
            <person name="Wang H."/>
        </authorList>
    </citation>
    <scope>NUCLEOTIDE SEQUENCE [LARGE SCALE GENOMIC DNA]</scope>
    <source>
        <strain evidence="11 12">B448-2</strain>
    </source>
</reference>
<dbReference type="InterPro" id="IPR011712">
    <property type="entry name" value="Sig_transdc_His_kin_sub3_dim/P"/>
</dbReference>
<dbReference type="SMART" id="SM01079">
    <property type="entry name" value="CHASE"/>
    <property type="match status" value="1"/>
</dbReference>
<dbReference type="OrthoDB" id="8527411at2"/>
<keyword evidence="3 8" id="KW-0812">Transmembrane</keyword>
<dbReference type="Pfam" id="PF03924">
    <property type="entry name" value="CHASE"/>
    <property type="match status" value="1"/>
</dbReference>
<evidence type="ECO:0000256" key="5">
    <source>
        <dbReference type="ARBA" id="ARBA00022989"/>
    </source>
</evidence>
<dbReference type="SUPFAM" id="SSF55874">
    <property type="entry name" value="ATPase domain of HSP90 chaperone/DNA topoisomerase II/histidine kinase"/>
    <property type="match status" value="1"/>
</dbReference>
<keyword evidence="7 8" id="KW-0472">Membrane</keyword>
<evidence type="ECO:0000256" key="2">
    <source>
        <dbReference type="ARBA" id="ARBA00022679"/>
    </source>
</evidence>
<dbReference type="PANTHER" id="PTHR24421:SF59">
    <property type="entry name" value="OXYGEN SENSOR HISTIDINE KINASE NREB"/>
    <property type="match status" value="1"/>
</dbReference>